<feature type="region of interest" description="Disordered" evidence="1">
    <location>
        <begin position="287"/>
        <end position="312"/>
    </location>
</feature>
<gene>
    <name evidence="2" type="ORF">CCAP1982_LOCUS3917</name>
</gene>
<name>A0A811UA45_CERCA</name>
<dbReference type="OrthoDB" id="8063211at2759"/>
<accession>A0A811UA45</accession>
<sequence>MSSNTIKTKESKGKRKALPKLKTILANPNKEKCPSLKEDELEHFGKLLLNAISKSGTKPMQFATTAHIHLGLESSLRAINNLKCSCVLLSRSIQPRFLVRLIARNVEAKNQAVPVFVQSQLEDFTKTVFGVGALALVLPTVTAMRDANMDTNLIKWAESQAKPVKPMKVKFVPKLMKKKRKNFIFGDPEEKTTKLQKSDSEVVDNNWGEFISFSDVMEIEKADSVEDDQHLNSALCKVVEGVNKERVTFQDENVTSAKSIPQVDVKYSSTPSSDSDDFLPEVYQPLTVHKIQPNPNKKPKKKRQKNNKLKKN</sequence>
<comment type="caution">
    <text evidence="2">The sequence shown here is derived from an EMBL/GenBank/DDBJ whole genome shotgun (WGS) entry which is preliminary data.</text>
</comment>
<evidence type="ECO:0000313" key="2">
    <source>
        <dbReference type="EMBL" id="CAD6995198.1"/>
    </source>
</evidence>
<reference evidence="2" key="1">
    <citation type="submission" date="2020-11" db="EMBL/GenBank/DDBJ databases">
        <authorList>
            <person name="Whitehead M."/>
        </authorList>
    </citation>
    <scope>NUCLEOTIDE SEQUENCE</scope>
    <source>
        <strain evidence="2">EGII</strain>
    </source>
</reference>
<proteinExistence type="predicted"/>
<dbReference type="Proteomes" id="UP000606786">
    <property type="component" value="Unassembled WGS sequence"/>
</dbReference>
<organism evidence="2 3">
    <name type="scientific">Ceratitis capitata</name>
    <name type="common">Mediterranean fruit fly</name>
    <name type="synonym">Tephritis capitata</name>
    <dbReference type="NCBI Taxonomy" id="7213"/>
    <lineage>
        <taxon>Eukaryota</taxon>
        <taxon>Metazoa</taxon>
        <taxon>Ecdysozoa</taxon>
        <taxon>Arthropoda</taxon>
        <taxon>Hexapoda</taxon>
        <taxon>Insecta</taxon>
        <taxon>Pterygota</taxon>
        <taxon>Neoptera</taxon>
        <taxon>Endopterygota</taxon>
        <taxon>Diptera</taxon>
        <taxon>Brachycera</taxon>
        <taxon>Muscomorpha</taxon>
        <taxon>Tephritoidea</taxon>
        <taxon>Tephritidae</taxon>
        <taxon>Ceratitis</taxon>
        <taxon>Ceratitis</taxon>
    </lineage>
</organism>
<keyword evidence="3" id="KW-1185">Reference proteome</keyword>
<dbReference type="EMBL" id="CAJHJT010000001">
    <property type="protein sequence ID" value="CAD6995198.1"/>
    <property type="molecule type" value="Genomic_DNA"/>
</dbReference>
<evidence type="ECO:0000256" key="1">
    <source>
        <dbReference type="SAM" id="MobiDB-lite"/>
    </source>
</evidence>
<protein>
    <submittedName>
        <fullName evidence="2">(Mediterranean fruit fly) hypothetical protein</fullName>
    </submittedName>
</protein>
<evidence type="ECO:0000313" key="3">
    <source>
        <dbReference type="Proteomes" id="UP000606786"/>
    </source>
</evidence>
<feature type="compositionally biased region" description="Basic residues" evidence="1">
    <location>
        <begin position="297"/>
        <end position="312"/>
    </location>
</feature>
<dbReference type="AlphaFoldDB" id="A0A811UA45"/>